<proteinExistence type="predicted"/>
<dbReference type="GO" id="GO:0051920">
    <property type="term" value="F:peroxiredoxin activity"/>
    <property type="evidence" value="ECO:0007669"/>
    <property type="project" value="InterPro"/>
</dbReference>
<evidence type="ECO:0000313" key="3">
    <source>
        <dbReference type="Proteomes" id="UP000005952"/>
    </source>
</evidence>
<dbReference type="InterPro" id="IPR004675">
    <property type="entry name" value="AhpD_core"/>
</dbReference>
<dbReference type="NCBIfam" id="TIGR01926">
    <property type="entry name" value="peroxid_rel"/>
    <property type="match status" value="1"/>
</dbReference>
<reference evidence="2 3" key="1">
    <citation type="journal article" date="2013" name="Genome Announc.">
        <title>Genome sequences for three denitrifying bacterial strains isolated from a uranium- and nitrate-contaminated subsurface environment.</title>
        <authorList>
            <person name="Venkatramanan R."/>
            <person name="Prakash O."/>
            <person name="Woyke T."/>
            <person name="Chain P."/>
            <person name="Goodwin L.A."/>
            <person name="Watson D."/>
            <person name="Brooks S."/>
            <person name="Kostka J.E."/>
            <person name="Green S.J."/>
        </authorList>
    </citation>
    <scope>NUCLEOTIDE SEQUENCE [LARGE SCALE GENOMIC DNA]</scope>
    <source>
        <strain evidence="2 3">1NES1</strain>
    </source>
</reference>
<dbReference type="InterPro" id="IPR029032">
    <property type="entry name" value="AhpD-like"/>
</dbReference>
<dbReference type="KEGG" id="hdt:HYPDE_27283"/>
<dbReference type="STRING" id="670307.HYPDE_27283"/>
<gene>
    <name evidence="2" type="ORF">HYPDE_27283</name>
</gene>
<dbReference type="eggNOG" id="COG2128">
    <property type="taxonomic scope" value="Bacteria"/>
</dbReference>
<evidence type="ECO:0000313" key="2">
    <source>
        <dbReference type="EMBL" id="AGK57136.1"/>
    </source>
</evidence>
<dbReference type="InterPro" id="IPR010195">
    <property type="entry name" value="Uncharacterised_peroxidase-rel"/>
</dbReference>
<dbReference type="InterPro" id="IPR003779">
    <property type="entry name" value="CMD-like"/>
</dbReference>
<dbReference type="SUPFAM" id="SSF69118">
    <property type="entry name" value="AhpD-like"/>
    <property type="match status" value="1"/>
</dbReference>
<feature type="domain" description="Carboxymuconolactone decarboxylase-like" evidence="1">
    <location>
        <begin position="32"/>
        <end position="91"/>
    </location>
</feature>
<dbReference type="Gene3D" id="1.20.1290.10">
    <property type="entry name" value="AhpD-like"/>
    <property type="match status" value="1"/>
</dbReference>
<sequence>MADPTKSLESTMPFLPSLRSGSSLLDVFKAFPETSKPLIEFHEVLLRGSSPFTEAERVLIAAYVSGLNHCRYCHAVHTATAERLGISEGAARQLVEGGETNLIPDKMRPVLRYAQKLTNRPDSVTKDDADAILAAGWNETALYHTVAVTALFNFMNRLVEGLGIELDKGYVKPASERLADRGYLPLIAMLR</sequence>
<dbReference type="NCBIfam" id="TIGR00778">
    <property type="entry name" value="ahpD_dom"/>
    <property type="match status" value="1"/>
</dbReference>
<dbReference type="HOGENOM" id="CLU_082760_1_0_5"/>
<protein>
    <recommendedName>
        <fullName evidence="1">Carboxymuconolactone decarboxylase-like domain-containing protein</fullName>
    </recommendedName>
</protein>
<dbReference type="Proteomes" id="UP000005952">
    <property type="component" value="Chromosome"/>
</dbReference>
<name>N0B9D3_9HYPH</name>
<dbReference type="PANTHER" id="PTHR35446:SF2">
    <property type="entry name" value="CARBOXYMUCONOLACTONE DECARBOXYLASE-LIKE DOMAIN-CONTAINING PROTEIN"/>
    <property type="match status" value="1"/>
</dbReference>
<evidence type="ECO:0000259" key="1">
    <source>
        <dbReference type="Pfam" id="PF02627"/>
    </source>
</evidence>
<accession>N0B9D3</accession>
<dbReference type="EMBL" id="CP005587">
    <property type="protein sequence ID" value="AGK57136.1"/>
    <property type="molecule type" value="Genomic_DNA"/>
</dbReference>
<dbReference type="Pfam" id="PF02627">
    <property type="entry name" value="CMD"/>
    <property type="match status" value="1"/>
</dbReference>
<dbReference type="AlphaFoldDB" id="N0B9D3"/>
<keyword evidence="3" id="KW-1185">Reference proteome</keyword>
<organism evidence="2 3">
    <name type="scientific">Hyphomicrobium denitrificans 1NES1</name>
    <dbReference type="NCBI Taxonomy" id="670307"/>
    <lineage>
        <taxon>Bacteria</taxon>
        <taxon>Pseudomonadati</taxon>
        <taxon>Pseudomonadota</taxon>
        <taxon>Alphaproteobacteria</taxon>
        <taxon>Hyphomicrobiales</taxon>
        <taxon>Hyphomicrobiaceae</taxon>
        <taxon>Hyphomicrobium</taxon>
    </lineage>
</organism>
<dbReference type="PANTHER" id="PTHR35446">
    <property type="entry name" value="SI:CH211-175M2.5"/>
    <property type="match status" value="1"/>
</dbReference>